<comment type="similarity">
    <text evidence="7">Belongs to the PINc/VapC protein family.</text>
</comment>
<feature type="domain" description="PIN" evidence="8">
    <location>
        <begin position="1"/>
        <end position="111"/>
    </location>
</feature>
<evidence type="ECO:0000256" key="3">
    <source>
        <dbReference type="ARBA" id="ARBA00022722"/>
    </source>
</evidence>
<dbReference type="Pfam" id="PF01850">
    <property type="entry name" value="PIN"/>
    <property type="match status" value="1"/>
</dbReference>
<dbReference type="SUPFAM" id="SSF88723">
    <property type="entry name" value="PIN domain-like"/>
    <property type="match status" value="1"/>
</dbReference>
<dbReference type="InterPro" id="IPR029060">
    <property type="entry name" value="PIN-like_dom_sf"/>
</dbReference>
<evidence type="ECO:0000256" key="5">
    <source>
        <dbReference type="ARBA" id="ARBA00022801"/>
    </source>
</evidence>
<keyword evidence="3" id="KW-0540">Nuclease</keyword>
<dbReference type="InterPro" id="IPR050556">
    <property type="entry name" value="Type_II_TA_system_RNase"/>
</dbReference>
<dbReference type="InterPro" id="IPR002716">
    <property type="entry name" value="PIN_dom"/>
</dbReference>
<dbReference type="GO" id="GO:0004518">
    <property type="term" value="F:nuclease activity"/>
    <property type="evidence" value="ECO:0007669"/>
    <property type="project" value="UniProtKB-KW"/>
</dbReference>
<evidence type="ECO:0000313" key="9">
    <source>
        <dbReference type="EMBL" id="GEO10075.1"/>
    </source>
</evidence>
<proteinExistence type="inferred from homology"/>
<evidence type="ECO:0000259" key="8">
    <source>
        <dbReference type="Pfam" id="PF01850"/>
    </source>
</evidence>
<dbReference type="CDD" id="cd09881">
    <property type="entry name" value="PIN_VapC4-5_FitB-like"/>
    <property type="match status" value="1"/>
</dbReference>
<evidence type="ECO:0000313" key="10">
    <source>
        <dbReference type="Proteomes" id="UP000321513"/>
    </source>
</evidence>
<evidence type="ECO:0000256" key="2">
    <source>
        <dbReference type="ARBA" id="ARBA00022649"/>
    </source>
</evidence>
<dbReference type="EMBL" id="BJYT01000009">
    <property type="protein sequence ID" value="GEO10075.1"/>
    <property type="molecule type" value="Genomic_DNA"/>
</dbReference>
<keyword evidence="4" id="KW-0479">Metal-binding</keyword>
<name>A0A512BDW1_9BACT</name>
<dbReference type="Proteomes" id="UP000321513">
    <property type="component" value="Unassembled WGS sequence"/>
</dbReference>
<dbReference type="GO" id="GO:0046872">
    <property type="term" value="F:metal ion binding"/>
    <property type="evidence" value="ECO:0007669"/>
    <property type="project" value="UniProtKB-KW"/>
</dbReference>
<evidence type="ECO:0000256" key="7">
    <source>
        <dbReference type="ARBA" id="ARBA00038093"/>
    </source>
</evidence>
<dbReference type="GO" id="GO:0016787">
    <property type="term" value="F:hydrolase activity"/>
    <property type="evidence" value="ECO:0007669"/>
    <property type="project" value="UniProtKB-KW"/>
</dbReference>
<evidence type="ECO:0000256" key="4">
    <source>
        <dbReference type="ARBA" id="ARBA00022723"/>
    </source>
</evidence>
<accession>A0A512BDW1</accession>
<dbReference type="PANTHER" id="PTHR33653">
    <property type="entry name" value="RIBONUCLEASE VAPC2"/>
    <property type="match status" value="1"/>
</dbReference>
<dbReference type="AlphaFoldDB" id="A0A512BDW1"/>
<evidence type="ECO:0000256" key="6">
    <source>
        <dbReference type="ARBA" id="ARBA00022842"/>
    </source>
</evidence>
<evidence type="ECO:0000256" key="1">
    <source>
        <dbReference type="ARBA" id="ARBA00001946"/>
    </source>
</evidence>
<reference evidence="9 10" key="1">
    <citation type="submission" date="2019-07" db="EMBL/GenBank/DDBJ databases">
        <title>Whole genome shotgun sequence of Segetibacter aerophilus NBRC 106135.</title>
        <authorList>
            <person name="Hosoyama A."/>
            <person name="Uohara A."/>
            <person name="Ohji S."/>
            <person name="Ichikawa N."/>
        </authorList>
    </citation>
    <scope>NUCLEOTIDE SEQUENCE [LARGE SCALE GENOMIC DNA]</scope>
    <source>
        <strain evidence="9 10">NBRC 106135</strain>
    </source>
</reference>
<keyword evidence="2" id="KW-1277">Toxin-antitoxin system</keyword>
<organism evidence="9 10">
    <name type="scientific">Segetibacter aerophilus</name>
    <dbReference type="NCBI Taxonomy" id="670293"/>
    <lineage>
        <taxon>Bacteria</taxon>
        <taxon>Pseudomonadati</taxon>
        <taxon>Bacteroidota</taxon>
        <taxon>Chitinophagia</taxon>
        <taxon>Chitinophagales</taxon>
        <taxon>Chitinophagaceae</taxon>
        <taxon>Segetibacter</taxon>
    </lineage>
</organism>
<protein>
    <submittedName>
        <fullName evidence="9">Ribonuclease VapC</fullName>
    </submittedName>
</protein>
<comment type="caution">
    <text evidence="9">The sequence shown here is derived from an EMBL/GenBank/DDBJ whole genome shotgun (WGS) entry which is preliminary data.</text>
</comment>
<comment type="cofactor">
    <cofactor evidence="1">
        <name>Mg(2+)</name>
        <dbReference type="ChEBI" id="CHEBI:18420"/>
    </cofactor>
</comment>
<dbReference type="PANTHER" id="PTHR33653:SF1">
    <property type="entry name" value="RIBONUCLEASE VAPC2"/>
    <property type="match status" value="1"/>
</dbReference>
<keyword evidence="5" id="KW-0378">Hydrolase</keyword>
<dbReference type="Gene3D" id="3.40.50.1010">
    <property type="entry name" value="5'-nuclease"/>
    <property type="match status" value="1"/>
</dbReference>
<keyword evidence="6" id="KW-0460">Magnesium</keyword>
<keyword evidence="10" id="KW-1185">Reference proteome</keyword>
<gene>
    <name evidence="9" type="ORF">SAE01_25710</name>
</gene>
<sequence length="124" mass="14319">MIDSTILIDYFRKTDKNNSRLISHFKNYDSLYISSITEFEVINGSSSPHMEFWNKMLLGFTVLDFDSRAARQATEIVRLLKTKRKSIDKPDLFIAATSVVHGLTLDTTNRKHFIYIDSLNLLAE</sequence>